<gene>
    <name evidence="18" type="ORF">OBRU01_05158</name>
</gene>
<evidence type="ECO:0000259" key="17">
    <source>
        <dbReference type="PROSITE" id="PS50200"/>
    </source>
</evidence>
<keyword evidence="4 13" id="KW-0808">Transferase</keyword>
<comment type="subcellular location">
    <subcellularLocation>
        <location evidence="2">Membrane</location>
    </subcellularLocation>
</comment>
<evidence type="ECO:0000256" key="4">
    <source>
        <dbReference type="ARBA" id="ARBA00022679"/>
    </source>
</evidence>
<dbReference type="Gene3D" id="2.60.200.40">
    <property type="match status" value="1"/>
</dbReference>
<evidence type="ECO:0000256" key="9">
    <source>
        <dbReference type="ARBA" id="ARBA00022777"/>
    </source>
</evidence>
<reference evidence="18 19" key="1">
    <citation type="journal article" date="2015" name="Genome Biol. Evol.">
        <title>The genome of winter moth (Operophtera brumata) provides a genomic perspective on sexual dimorphism and phenology.</title>
        <authorList>
            <person name="Derks M.F."/>
            <person name="Smit S."/>
            <person name="Salis L."/>
            <person name="Schijlen E."/>
            <person name="Bossers A."/>
            <person name="Mateman C."/>
            <person name="Pijl A.S."/>
            <person name="de Ridder D."/>
            <person name="Groenen M.A."/>
            <person name="Visser M.E."/>
            <person name="Megens H.J."/>
        </authorList>
    </citation>
    <scope>NUCLEOTIDE SEQUENCE [LARGE SCALE GENOMIC DNA]</scope>
    <source>
        <strain evidence="18">WM2013NL</strain>
        <tissue evidence="18">Head and thorax</tissue>
    </source>
</reference>
<dbReference type="SMART" id="SM00314">
    <property type="entry name" value="RA"/>
    <property type="match status" value="1"/>
</dbReference>
<evidence type="ECO:0000256" key="12">
    <source>
        <dbReference type="ARBA" id="ARBA00023136"/>
    </source>
</evidence>
<evidence type="ECO:0000259" key="16">
    <source>
        <dbReference type="PROSITE" id="PS50146"/>
    </source>
</evidence>
<name>A0A0L7LMI8_OPEBR</name>
<keyword evidence="9 13" id="KW-0418">Kinase</keyword>
<feature type="compositionally biased region" description="Polar residues" evidence="14">
    <location>
        <begin position="677"/>
        <end position="688"/>
    </location>
</feature>
<organism evidence="18 19">
    <name type="scientific">Operophtera brumata</name>
    <name type="common">Winter moth</name>
    <name type="synonym">Phalaena brumata</name>
    <dbReference type="NCBI Taxonomy" id="104452"/>
    <lineage>
        <taxon>Eukaryota</taxon>
        <taxon>Metazoa</taxon>
        <taxon>Ecdysozoa</taxon>
        <taxon>Arthropoda</taxon>
        <taxon>Hexapoda</taxon>
        <taxon>Insecta</taxon>
        <taxon>Pterygota</taxon>
        <taxon>Neoptera</taxon>
        <taxon>Endopterygota</taxon>
        <taxon>Lepidoptera</taxon>
        <taxon>Glossata</taxon>
        <taxon>Ditrysia</taxon>
        <taxon>Geometroidea</taxon>
        <taxon>Geometridae</taxon>
        <taxon>Larentiinae</taxon>
        <taxon>Operophtera</taxon>
    </lineage>
</organism>
<keyword evidence="5" id="KW-0479">Metal-binding</keyword>
<keyword evidence="19" id="KW-1185">Reference proteome</keyword>
<dbReference type="CDD" id="cd17111">
    <property type="entry name" value="RA1_DAGK-theta"/>
    <property type="match status" value="1"/>
</dbReference>
<dbReference type="EMBL" id="JTDY01000534">
    <property type="protein sequence ID" value="KOB76763.1"/>
    <property type="molecule type" value="Genomic_DNA"/>
</dbReference>
<evidence type="ECO:0000259" key="15">
    <source>
        <dbReference type="PROSITE" id="PS50081"/>
    </source>
</evidence>
<dbReference type="Pfam" id="PF00781">
    <property type="entry name" value="DAGK_cat"/>
    <property type="match status" value="1"/>
</dbReference>
<dbReference type="PANTHER" id="PTHR11255">
    <property type="entry name" value="DIACYLGLYCEROL KINASE"/>
    <property type="match status" value="1"/>
</dbReference>
<evidence type="ECO:0000256" key="11">
    <source>
        <dbReference type="ARBA" id="ARBA00022840"/>
    </source>
</evidence>
<dbReference type="InterPro" id="IPR046349">
    <property type="entry name" value="C1-like_sf"/>
</dbReference>
<sequence>MRANQCFVQVCNFIVHERCVGQVVTPCCGVAPSLIKNPVAHCWSEPTHHKRKFCTVCRKRLDELPGLHCMICEYFVHGECVDFAAADCRENATYSAGSEPRHVHHWREGNLPANSKCAACRRACWSTECLTGYRCEWCGSTCHAGCRSLIPEECNFGMLQPIFLPPSSVSIPRTEVPMEAIIGVHVRPPPSQRDFGCPRSVSEEFSSGCEGRSGSGGGSTGAPADQDHRPDHGKQHRDKTPDDRDEEVVKVYDGEAAWSRRLYRPVVVARNCNEHELVSAALKAYHVAREPHEFELTDALAGDEPPLQDPTPLARVTRLPNKRPALFLRFKELESGGGSVRVYPGRVAGAGETFVTVPIVGEHSVADLMALALERFGLDPATAVSDYRCSEILLDRGVSERVLEEEERPWRIVVRLARESVRRMELARFYLQPRRDPHGPTLALFVASLPPGLSERNYENILVEFLGTENKFNSIGPIYYEYGSMVITYEDAAKAVRALYALREAKYEDKHLLVMLLPSIEPTMVPAGVKPLLVFVNVKSGGCQGLELISSFRKLLNPYQVFDLENGGPLPGLYVFRHIANYKILVCGGDGTIGWVLQCLDNVGQDSQCSNPPCAIVPLGTGNDLARVLRWGSGYTGTEDPLSLLRDVIDAEEIRLDRWTVVFHPEDKQDEPKEQLSKQLPASVTTGSQSEDNSQILVMNNYFGIGIDADLCLDFHNAREENPNKFNSRLRNKGVYVKMGLRKMVGRKMCKDLHKAVRLEVDGKHVELPAVVGVTGVVHLGQIQSGLRGAMRIAQGGHIKINLRSEIPVQVDGEPWVAAPSEVVVLKSALKVGTSLQIVCEERKWSLMRALL</sequence>
<evidence type="ECO:0000313" key="19">
    <source>
        <dbReference type="Proteomes" id="UP000037510"/>
    </source>
</evidence>
<dbReference type="Pfam" id="PF00130">
    <property type="entry name" value="C1_1"/>
    <property type="match status" value="1"/>
</dbReference>
<dbReference type="EC" id="2.7.1.107" evidence="13"/>
<dbReference type="InterPro" id="IPR000159">
    <property type="entry name" value="RA_dom"/>
</dbReference>
<dbReference type="SMART" id="SM00045">
    <property type="entry name" value="DAGKa"/>
    <property type="match status" value="1"/>
</dbReference>
<feature type="domain" description="DAGKc" evidence="16">
    <location>
        <begin position="527"/>
        <end position="665"/>
    </location>
</feature>
<dbReference type="Pfam" id="PF00609">
    <property type="entry name" value="DAGK_acc"/>
    <property type="match status" value="2"/>
</dbReference>
<evidence type="ECO:0000256" key="3">
    <source>
        <dbReference type="ARBA" id="ARBA00009280"/>
    </source>
</evidence>
<dbReference type="Pfam" id="PF24099">
    <property type="entry name" value="RBD_DGKtheta"/>
    <property type="match status" value="1"/>
</dbReference>
<dbReference type="SUPFAM" id="SSF57889">
    <property type="entry name" value="Cysteine-rich domain"/>
    <property type="match status" value="2"/>
</dbReference>
<dbReference type="PROSITE" id="PS50081">
    <property type="entry name" value="ZF_DAG_PE_2"/>
    <property type="match status" value="2"/>
</dbReference>
<keyword evidence="12" id="KW-0472">Membrane</keyword>
<dbReference type="SMART" id="SM00046">
    <property type="entry name" value="DAGKc"/>
    <property type="match status" value="1"/>
</dbReference>
<keyword evidence="6" id="KW-0677">Repeat</keyword>
<dbReference type="InterPro" id="IPR029071">
    <property type="entry name" value="Ubiquitin-like_domsf"/>
</dbReference>
<feature type="domain" description="Phorbol-ester/DAG-type" evidence="15">
    <location>
        <begin position="103"/>
        <end position="154"/>
    </location>
</feature>
<dbReference type="GO" id="GO:0004143">
    <property type="term" value="F:ATP-dependent diacylglycerol kinase activity"/>
    <property type="evidence" value="ECO:0007669"/>
    <property type="project" value="UniProtKB-EC"/>
</dbReference>
<dbReference type="CDD" id="cd20854">
    <property type="entry name" value="C1_DGKtheta_typeV_rpt3"/>
    <property type="match status" value="1"/>
</dbReference>
<dbReference type="SMART" id="SM00109">
    <property type="entry name" value="C1"/>
    <property type="match status" value="2"/>
</dbReference>
<dbReference type="PROSITE" id="PS50146">
    <property type="entry name" value="DAGK"/>
    <property type="match status" value="1"/>
</dbReference>
<dbReference type="Pfam" id="PF00788">
    <property type="entry name" value="RA"/>
    <property type="match status" value="2"/>
</dbReference>
<dbReference type="SUPFAM" id="SSF111331">
    <property type="entry name" value="NAD kinase/diacylglycerol kinase-like"/>
    <property type="match status" value="1"/>
</dbReference>
<dbReference type="GO" id="GO:0008270">
    <property type="term" value="F:zinc ion binding"/>
    <property type="evidence" value="ECO:0007669"/>
    <property type="project" value="UniProtKB-KW"/>
</dbReference>
<evidence type="ECO:0000256" key="6">
    <source>
        <dbReference type="ARBA" id="ARBA00022737"/>
    </source>
</evidence>
<feature type="non-terminal residue" evidence="18">
    <location>
        <position position="852"/>
    </location>
</feature>
<feature type="compositionally biased region" description="Basic and acidic residues" evidence="14">
    <location>
        <begin position="667"/>
        <end position="676"/>
    </location>
</feature>
<dbReference type="AlphaFoldDB" id="A0A0L7LMI8"/>
<evidence type="ECO:0000256" key="7">
    <source>
        <dbReference type="ARBA" id="ARBA00022741"/>
    </source>
</evidence>
<dbReference type="GO" id="GO:0016020">
    <property type="term" value="C:membrane"/>
    <property type="evidence" value="ECO:0007669"/>
    <property type="project" value="UniProtKB-SubCell"/>
</dbReference>
<evidence type="ECO:0000256" key="8">
    <source>
        <dbReference type="ARBA" id="ARBA00022771"/>
    </source>
</evidence>
<comment type="similarity">
    <text evidence="3 13">Belongs to the eukaryotic diacylglycerol kinase family.</text>
</comment>
<evidence type="ECO:0000256" key="5">
    <source>
        <dbReference type="ARBA" id="ARBA00022723"/>
    </source>
</evidence>
<dbReference type="GO" id="GO:0007200">
    <property type="term" value="P:phospholipase C-activating G protein-coupled receptor signaling pathway"/>
    <property type="evidence" value="ECO:0007669"/>
    <property type="project" value="InterPro"/>
</dbReference>
<evidence type="ECO:0000256" key="13">
    <source>
        <dbReference type="RuleBase" id="RU361128"/>
    </source>
</evidence>
<keyword evidence="7 13" id="KW-0547">Nucleotide-binding</keyword>
<dbReference type="Proteomes" id="UP000037510">
    <property type="component" value="Unassembled WGS sequence"/>
</dbReference>
<feature type="compositionally biased region" description="Basic and acidic residues" evidence="14">
    <location>
        <begin position="225"/>
        <end position="248"/>
    </location>
</feature>
<dbReference type="Gene3D" id="3.40.50.10330">
    <property type="entry name" value="Probable inorganic polyphosphate/atp-NAD kinase, domain 1"/>
    <property type="match status" value="1"/>
</dbReference>
<dbReference type="FunFam" id="3.30.60.20:FF:000002">
    <property type="entry name" value="Diacylglycerol kinase"/>
    <property type="match status" value="1"/>
</dbReference>
<keyword evidence="8" id="KW-0863">Zinc-finger</keyword>
<dbReference type="InterPro" id="IPR056392">
    <property type="entry name" value="DGKtheta_RBD"/>
</dbReference>
<dbReference type="SUPFAM" id="SSF54236">
    <property type="entry name" value="Ubiquitin-like"/>
    <property type="match status" value="1"/>
</dbReference>
<evidence type="ECO:0000256" key="1">
    <source>
        <dbReference type="ARBA" id="ARBA00001383"/>
    </source>
</evidence>
<dbReference type="InterPro" id="IPR002219">
    <property type="entry name" value="PKC_DAG/PE"/>
</dbReference>
<keyword evidence="10" id="KW-0862">Zinc</keyword>
<dbReference type="PROSITE" id="PS00479">
    <property type="entry name" value="ZF_DAG_PE_1"/>
    <property type="match status" value="2"/>
</dbReference>
<protein>
    <recommendedName>
        <fullName evidence="13">Diacylglycerol kinase</fullName>
        <shortName evidence="13">DAG kinase</shortName>
        <ecNumber evidence="13">2.7.1.107</ecNumber>
    </recommendedName>
</protein>
<dbReference type="Gene3D" id="3.30.60.20">
    <property type="match status" value="2"/>
</dbReference>
<dbReference type="Gene3D" id="3.10.20.90">
    <property type="entry name" value="Phosphatidylinositol 3-kinase Catalytic Subunit, Chain A, domain 1"/>
    <property type="match status" value="1"/>
</dbReference>
<keyword evidence="11 13" id="KW-0067">ATP-binding</keyword>
<accession>A0A0L7LMI8</accession>
<dbReference type="InterPro" id="IPR001206">
    <property type="entry name" value="Diacylglycerol_kinase_cat_dom"/>
</dbReference>
<dbReference type="STRING" id="104452.A0A0L7LMI8"/>
<dbReference type="InterPro" id="IPR016064">
    <property type="entry name" value="NAD/diacylglycerol_kinase_sf"/>
</dbReference>
<dbReference type="GO" id="GO:0005524">
    <property type="term" value="F:ATP binding"/>
    <property type="evidence" value="ECO:0007669"/>
    <property type="project" value="UniProtKB-KW"/>
</dbReference>
<dbReference type="FunFam" id="3.40.50.10330:FF:000011">
    <property type="entry name" value="Diacylglycerol kinase"/>
    <property type="match status" value="1"/>
</dbReference>
<dbReference type="InterPro" id="IPR017438">
    <property type="entry name" value="ATP-NAD_kinase_N"/>
</dbReference>
<evidence type="ECO:0000256" key="10">
    <source>
        <dbReference type="ARBA" id="ARBA00022833"/>
    </source>
</evidence>
<comment type="caution">
    <text evidence="18">The sequence shown here is derived from an EMBL/GenBank/DDBJ whole genome shotgun (WGS) entry which is preliminary data.</text>
</comment>
<evidence type="ECO:0000313" key="18">
    <source>
        <dbReference type="EMBL" id="KOB76763.1"/>
    </source>
</evidence>
<feature type="compositionally biased region" description="Gly residues" evidence="14">
    <location>
        <begin position="211"/>
        <end position="220"/>
    </location>
</feature>
<proteinExistence type="inferred from homology"/>
<evidence type="ECO:0000256" key="2">
    <source>
        <dbReference type="ARBA" id="ARBA00004370"/>
    </source>
</evidence>
<dbReference type="InterPro" id="IPR000756">
    <property type="entry name" value="Diacylglycerol_kin_accessory"/>
</dbReference>
<evidence type="ECO:0000256" key="14">
    <source>
        <dbReference type="SAM" id="MobiDB-lite"/>
    </source>
</evidence>
<dbReference type="PANTHER" id="PTHR11255:SF54">
    <property type="entry name" value="DIACYLGLYCEROL KINASE THETA"/>
    <property type="match status" value="1"/>
</dbReference>
<dbReference type="PROSITE" id="PS50200">
    <property type="entry name" value="RA"/>
    <property type="match status" value="1"/>
</dbReference>
<feature type="region of interest" description="Disordered" evidence="14">
    <location>
        <begin position="191"/>
        <end position="248"/>
    </location>
</feature>
<feature type="domain" description="Phorbol-ester/DAG-type" evidence="15">
    <location>
        <begin position="40"/>
        <end position="88"/>
    </location>
</feature>
<dbReference type="InterPro" id="IPR037607">
    <property type="entry name" value="DGK"/>
</dbReference>
<dbReference type="CDD" id="cd20804">
    <property type="entry name" value="C1_DGKtheta_typeV_rpt2"/>
    <property type="match status" value="1"/>
</dbReference>
<comment type="catalytic activity">
    <reaction evidence="1 13">
        <text>a 1,2-diacyl-sn-glycerol + ATP = a 1,2-diacyl-sn-glycero-3-phosphate + ADP + H(+)</text>
        <dbReference type="Rhea" id="RHEA:10272"/>
        <dbReference type="ChEBI" id="CHEBI:15378"/>
        <dbReference type="ChEBI" id="CHEBI:17815"/>
        <dbReference type="ChEBI" id="CHEBI:30616"/>
        <dbReference type="ChEBI" id="CHEBI:58608"/>
        <dbReference type="ChEBI" id="CHEBI:456216"/>
        <dbReference type="EC" id="2.7.1.107"/>
    </reaction>
</comment>
<feature type="domain" description="Ras-associating" evidence="17">
    <location>
        <begin position="336"/>
        <end position="436"/>
    </location>
</feature>
<feature type="region of interest" description="Disordered" evidence="14">
    <location>
        <begin position="667"/>
        <end position="688"/>
    </location>
</feature>